<dbReference type="AlphaFoldDB" id="A0A858SY31"/>
<organism evidence="3 4">
    <name type="scientific">Roseobacter ponti</name>
    <dbReference type="NCBI Taxonomy" id="1891787"/>
    <lineage>
        <taxon>Bacteria</taxon>
        <taxon>Pseudomonadati</taxon>
        <taxon>Pseudomonadota</taxon>
        <taxon>Alphaproteobacteria</taxon>
        <taxon>Rhodobacterales</taxon>
        <taxon>Roseobacteraceae</taxon>
        <taxon>Roseobacter</taxon>
    </lineage>
</organism>
<accession>A0A858SY31</accession>
<dbReference type="Proteomes" id="UP000503308">
    <property type="component" value="Chromosome"/>
</dbReference>
<sequence length="305" mass="33847">MMDDLTPETLNGDTAAPRPRLALMGEFSAGKSTLTNILLGSAPLPMKVTATRLPPVLMTYGPSSAHAVDMDGNRIPFDLQDLNSICLDETQHIHLTMEADTLMLCDLIDMPGISDPNMPTDMWETVVGEADHVVWCTHATQAWRQSEAAIWEILRDCTRGENLLLITQFDKLRTERDKDRVLRRVRRETDGLFSAVYAASLLDALNADDDLDIWQTSGVAPFCEHLIELLMNSGGNRSADGAGHHSEAPADFARAVPEKDYFFDEPEDEAPLPDGHIQPRRVRADTTSGRRRPDARPDRDVMAGE</sequence>
<protein>
    <recommendedName>
        <fullName evidence="2">Dynamin N-terminal domain-containing protein</fullName>
    </recommendedName>
</protein>
<dbReference type="InterPro" id="IPR045063">
    <property type="entry name" value="Dynamin_N"/>
</dbReference>
<feature type="compositionally biased region" description="Basic and acidic residues" evidence="1">
    <location>
        <begin position="291"/>
        <end position="305"/>
    </location>
</feature>
<evidence type="ECO:0000313" key="4">
    <source>
        <dbReference type="Proteomes" id="UP000503308"/>
    </source>
</evidence>
<evidence type="ECO:0000313" key="3">
    <source>
        <dbReference type="EMBL" id="QJF53160.1"/>
    </source>
</evidence>
<reference evidence="3 4" key="1">
    <citation type="submission" date="2020-02" db="EMBL/GenBank/DDBJ databases">
        <title>Genome sequence of Roseobacter ponti.</title>
        <authorList>
            <person name="Hollensteiner J."/>
            <person name="Schneider D."/>
            <person name="Poehlein A."/>
            <person name="Daniel R."/>
        </authorList>
    </citation>
    <scope>NUCLEOTIDE SEQUENCE [LARGE SCALE GENOMIC DNA]</scope>
    <source>
        <strain evidence="3 4">DSM 106830</strain>
    </source>
</reference>
<evidence type="ECO:0000256" key="1">
    <source>
        <dbReference type="SAM" id="MobiDB-lite"/>
    </source>
</evidence>
<dbReference type="Gene3D" id="3.40.50.300">
    <property type="entry name" value="P-loop containing nucleotide triphosphate hydrolases"/>
    <property type="match status" value="1"/>
</dbReference>
<dbReference type="KEGG" id="rpon:G3256_08300"/>
<evidence type="ECO:0000259" key="2">
    <source>
        <dbReference type="Pfam" id="PF00350"/>
    </source>
</evidence>
<keyword evidence="4" id="KW-1185">Reference proteome</keyword>
<gene>
    <name evidence="3" type="ORF">G3256_08300</name>
</gene>
<feature type="region of interest" description="Disordered" evidence="1">
    <location>
        <begin position="257"/>
        <end position="305"/>
    </location>
</feature>
<proteinExistence type="predicted"/>
<dbReference type="InterPro" id="IPR027417">
    <property type="entry name" value="P-loop_NTPase"/>
</dbReference>
<name>A0A858SY31_9RHOB</name>
<feature type="domain" description="Dynamin N-terminal" evidence="2">
    <location>
        <begin position="22"/>
        <end position="156"/>
    </location>
</feature>
<dbReference type="Pfam" id="PF00350">
    <property type="entry name" value="Dynamin_N"/>
    <property type="match status" value="1"/>
</dbReference>
<dbReference type="EMBL" id="CP048788">
    <property type="protein sequence ID" value="QJF53160.1"/>
    <property type="molecule type" value="Genomic_DNA"/>
</dbReference>
<dbReference type="SUPFAM" id="SSF52540">
    <property type="entry name" value="P-loop containing nucleoside triphosphate hydrolases"/>
    <property type="match status" value="1"/>
</dbReference>